<keyword evidence="2" id="KW-1185">Reference proteome</keyword>
<proteinExistence type="predicted"/>
<gene>
    <name evidence="1" type="ORF">SAMN05216388_101794</name>
</gene>
<accession>A0A1H8S0Y6</accession>
<dbReference type="EMBL" id="FOCX01000017">
    <property type="protein sequence ID" value="SEO71833.1"/>
    <property type="molecule type" value="Genomic_DNA"/>
</dbReference>
<reference evidence="2" key="1">
    <citation type="submission" date="2016-10" db="EMBL/GenBank/DDBJ databases">
        <authorList>
            <person name="Varghese N."/>
            <person name="Submissions S."/>
        </authorList>
    </citation>
    <scope>NUCLEOTIDE SEQUENCE [LARGE SCALE GENOMIC DNA]</scope>
    <source>
        <strain evidence="2">IBRC-M 10043</strain>
    </source>
</reference>
<sequence>MTDGTEPTNIDWILGQIRDRLKPLQRGTVKQVYEHTSSDDISNHEVDVQLVDEPDRTRRRLPVAVPTDDAALVPRGPDDPGGPDDVLVQFVDGNSERGIVTHVVPTAESRAPQGEAGDVRVTRADLYAELAGDGSVARLAEKPGDLDGPTAEIAIDASGAETVARVDADTVVLGAGGSQVITDATLSTTTDADGHVTSVSLSLTRSDIVETE</sequence>
<evidence type="ECO:0000313" key="2">
    <source>
        <dbReference type="Proteomes" id="UP000198775"/>
    </source>
</evidence>
<dbReference type="OrthoDB" id="386308at2157"/>
<name>A0A1H8S0Y6_9EURY</name>
<protein>
    <recommendedName>
        <fullName evidence="3">Gp5/Type VI secretion system Vgr protein OB-fold domain-containing protein</fullName>
    </recommendedName>
</protein>
<evidence type="ECO:0008006" key="3">
    <source>
        <dbReference type="Google" id="ProtNLM"/>
    </source>
</evidence>
<organism evidence="1 2">
    <name type="scientific">Halorientalis persicus</name>
    <dbReference type="NCBI Taxonomy" id="1367881"/>
    <lineage>
        <taxon>Archaea</taxon>
        <taxon>Methanobacteriati</taxon>
        <taxon>Methanobacteriota</taxon>
        <taxon>Stenosarchaea group</taxon>
        <taxon>Halobacteria</taxon>
        <taxon>Halobacteriales</taxon>
        <taxon>Haloarculaceae</taxon>
        <taxon>Halorientalis</taxon>
    </lineage>
</organism>
<dbReference type="AlphaFoldDB" id="A0A1H8S0Y6"/>
<dbReference type="Proteomes" id="UP000198775">
    <property type="component" value="Unassembled WGS sequence"/>
</dbReference>
<evidence type="ECO:0000313" key="1">
    <source>
        <dbReference type="EMBL" id="SEO71833.1"/>
    </source>
</evidence>
<dbReference type="RefSeq" id="WP_092662123.1">
    <property type="nucleotide sequence ID" value="NZ_FOCX01000017.1"/>
</dbReference>